<feature type="domain" description="Alpha/beta hydrolase fold-3" evidence="2">
    <location>
        <begin position="98"/>
        <end position="313"/>
    </location>
</feature>
<dbReference type="GeneID" id="38779756"/>
<protein>
    <submittedName>
        <fullName evidence="3">AB hydrolase superfamily protein</fullName>
    </submittedName>
</protein>
<dbReference type="InterPro" id="IPR013094">
    <property type="entry name" value="AB_hydrolase_3"/>
</dbReference>
<accession>A0A401GL20</accession>
<dbReference type="SUPFAM" id="SSF53474">
    <property type="entry name" value="alpha/beta-Hydrolases"/>
    <property type="match status" value="1"/>
</dbReference>
<evidence type="ECO:0000313" key="4">
    <source>
        <dbReference type="Proteomes" id="UP000287166"/>
    </source>
</evidence>
<keyword evidence="4" id="KW-1185">Reference proteome</keyword>
<organism evidence="3 4">
    <name type="scientific">Sparassis crispa</name>
    <dbReference type="NCBI Taxonomy" id="139825"/>
    <lineage>
        <taxon>Eukaryota</taxon>
        <taxon>Fungi</taxon>
        <taxon>Dikarya</taxon>
        <taxon>Basidiomycota</taxon>
        <taxon>Agaricomycotina</taxon>
        <taxon>Agaricomycetes</taxon>
        <taxon>Polyporales</taxon>
        <taxon>Sparassidaceae</taxon>
        <taxon>Sparassis</taxon>
    </lineage>
</organism>
<dbReference type="ESTHER" id="9aphy-a0a401gl20">
    <property type="family name" value="Hormone-sensitive_lipase_like"/>
</dbReference>
<dbReference type="RefSeq" id="XP_027613752.1">
    <property type="nucleotide sequence ID" value="XM_027757951.1"/>
</dbReference>
<dbReference type="PANTHER" id="PTHR48081">
    <property type="entry name" value="AB HYDROLASE SUPERFAMILY PROTEIN C4A8.06C"/>
    <property type="match status" value="1"/>
</dbReference>
<dbReference type="OrthoDB" id="408631at2759"/>
<evidence type="ECO:0000256" key="1">
    <source>
        <dbReference type="ARBA" id="ARBA00022801"/>
    </source>
</evidence>
<dbReference type="InterPro" id="IPR029058">
    <property type="entry name" value="AB_hydrolase_fold"/>
</dbReference>
<evidence type="ECO:0000313" key="3">
    <source>
        <dbReference type="EMBL" id="GBE82839.1"/>
    </source>
</evidence>
<dbReference type="EMBL" id="BFAD01000004">
    <property type="protein sequence ID" value="GBE82839.1"/>
    <property type="molecule type" value="Genomic_DNA"/>
</dbReference>
<dbReference type="GO" id="GO:0016787">
    <property type="term" value="F:hydrolase activity"/>
    <property type="evidence" value="ECO:0007669"/>
    <property type="project" value="UniProtKB-KW"/>
</dbReference>
<proteinExistence type="predicted"/>
<dbReference type="InterPro" id="IPR050300">
    <property type="entry name" value="GDXG_lipolytic_enzyme"/>
</dbReference>
<keyword evidence="1 3" id="KW-0378">Hydrolase</keyword>
<gene>
    <name evidence="3" type="ORF">SCP_0412260</name>
</gene>
<dbReference type="PANTHER" id="PTHR48081:SF8">
    <property type="entry name" value="ALPHA_BETA HYDROLASE FOLD-3 DOMAIN-CONTAINING PROTEIN-RELATED"/>
    <property type="match status" value="1"/>
</dbReference>
<dbReference type="STRING" id="139825.A0A401GL20"/>
<sequence length="340" mass="37632">MITSELPLKYISHLSVLDPEFAPLVPLIPPNESPLSIEALRASVPVVTAGVKKFYHSRLPAETEFRVEHHMVPVDGGEIRVRCTIPTGSGEQKTFPVLVWYHGGGFAIGDIEMDDYQLKIMSVRLQISVVSVEYRLAPDYSYPVPWDDCYAATKWVIDHTSLLSASLNKGFIVAGGSAGGNLAAYIAQRARDDPVFSRTPITGQYLQCPCLLHPELSPEEYRSELLSMEENKDGPGLTREMMTAFAHWCGAPEGYPGYSVLLNPSRTGLAPAYIQVAGTDVLRDEGLLYAKLLKEAGVKTRVDIYPGLPHVFAWYFPHLTASKKLEKDTDEAIKWLLSKP</sequence>
<comment type="caution">
    <text evidence="3">The sequence shown here is derived from an EMBL/GenBank/DDBJ whole genome shotgun (WGS) entry which is preliminary data.</text>
</comment>
<evidence type="ECO:0000259" key="2">
    <source>
        <dbReference type="Pfam" id="PF07859"/>
    </source>
</evidence>
<dbReference type="Gene3D" id="3.40.50.1820">
    <property type="entry name" value="alpha/beta hydrolase"/>
    <property type="match status" value="1"/>
</dbReference>
<name>A0A401GL20_9APHY</name>
<dbReference type="AlphaFoldDB" id="A0A401GL20"/>
<reference evidence="3 4" key="1">
    <citation type="journal article" date="2018" name="Sci. Rep.">
        <title>Genome sequence of the cauliflower mushroom Sparassis crispa (Hanabiratake) and its association with beneficial usage.</title>
        <authorList>
            <person name="Kiyama R."/>
            <person name="Furutani Y."/>
            <person name="Kawaguchi K."/>
            <person name="Nakanishi T."/>
        </authorList>
    </citation>
    <scope>NUCLEOTIDE SEQUENCE [LARGE SCALE GENOMIC DNA]</scope>
</reference>
<dbReference type="Proteomes" id="UP000287166">
    <property type="component" value="Unassembled WGS sequence"/>
</dbReference>
<dbReference type="Pfam" id="PF07859">
    <property type="entry name" value="Abhydrolase_3"/>
    <property type="match status" value="1"/>
</dbReference>
<dbReference type="FunCoup" id="A0A401GL20">
    <property type="interactions" value="117"/>
</dbReference>
<dbReference type="InParanoid" id="A0A401GL20"/>